<keyword evidence="3" id="KW-0238">DNA-binding</keyword>
<evidence type="ECO:0000256" key="2">
    <source>
        <dbReference type="ARBA" id="ARBA00023015"/>
    </source>
</evidence>
<dbReference type="AlphaFoldDB" id="A0A344UQX6"/>
<name>A0A344UQX6_9ACTN</name>
<dbReference type="OrthoDB" id="186585at2"/>
<keyword evidence="4" id="KW-0804">Transcription</keyword>
<reference evidence="6 7" key="1">
    <citation type="submission" date="2017-12" db="EMBL/GenBank/DDBJ databases">
        <title>The whole genome sequence of the Acidipropionibacterium virtanenii sp. nov. type strain JS278.</title>
        <authorList>
            <person name="Laine P."/>
            <person name="Deptula P."/>
            <person name="Varmanen P."/>
            <person name="Auvinen P."/>
        </authorList>
    </citation>
    <scope>NUCLEOTIDE SEQUENCE [LARGE SCALE GENOMIC DNA]</scope>
    <source>
        <strain evidence="6 7">JS278</strain>
    </source>
</reference>
<accession>A0A344UQX6</accession>
<dbReference type="PANTHER" id="PTHR34294:SF1">
    <property type="entry name" value="TRANSCRIPTIONAL REGULATOR LSRR"/>
    <property type="match status" value="1"/>
</dbReference>
<evidence type="ECO:0000313" key="7">
    <source>
        <dbReference type="Proteomes" id="UP000251995"/>
    </source>
</evidence>
<proteinExistence type="inferred from homology"/>
<feature type="domain" description="Sugar-binding" evidence="5">
    <location>
        <begin position="64"/>
        <end position="310"/>
    </location>
</feature>
<dbReference type="PANTHER" id="PTHR34294">
    <property type="entry name" value="TRANSCRIPTIONAL REGULATOR-RELATED"/>
    <property type="match status" value="1"/>
</dbReference>
<gene>
    <name evidence="6" type="primary">lsrR</name>
    <name evidence="6" type="ORF">JS278_00481</name>
</gene>
<protein>
    <submittedName>
        <fullName evidence="6">Transcriptional regulator LsrR</fullName>
    </submittedName>
</protein>
<evidence type="ECO:0000256" key="4">
    <source>
        <dbReference type="ARBA" id="ARBA00023163"/>
    </source>
</evidence>
<dbReference type="InterPro" id="IPR037171">
    <property type="entry name" value="NagB/RpiA_transferase-like"/>
</dbReference>
<keyword evidence="7" id="KW-1185">Reference proteome</keyword>
<evidence type="ECO:0000256" key="3">
    <source>
        <dbReference type="ARBA" id="ARBA00023125"/>
    </source>
</evidence>
<sequence length="311" mass="32469">MTSSFQLGQVARLYYEDELTQSEIAGLLGIQRVKVNRMLAEARRTGVVSITITTGEERPFIAEERRLAERFGLTRCWLSASSVSETKTGTAVARTGGQALVELLTTASTVVVGLSRGVVSAARQMPALAADRHPAVIPLGGSWGRSCDGMSPHELATVLAHNAGGTSRSYPAPMLAGSPASARAFLSDPSVTAALDITRGSDTLIVGVGGAPGSPHSLLSSLISDDDVTDLLAKGAVGDVCARYFDAAGRAIPSDVDARVIGIDLNELVTIPRRIGIAYGPRKLNPLRAALKGGILNGLVTDVRTARTLLD</sequence>
<dbReference type="InterPro" id="IPR036388">
    <property type="entry name" value="WH-like_DNA-bd_sf"/>
</dbReference>
<dbReference type="KEGG" id="acij:JS278_00481"/>
<evidence type="ECO:0000256" key="1">
    <source>
        <dbReference type="ARBA" id="ARBA00010466"/>
    </source>
</evidence>
<dbReference type="Gene3D" id="3.40.50.1360">
    <property type="match status" value="1"/>
</dbReference>
<dbReference type="GO" id="GO:0003677">
    <property type="term" value="F:DNA binding"/>
    <property type="evidence" value="ECO:0007669"/>
    <property type="project" value="UniProtKB-KW"/>
</dbReference>
<dbReference type="SUPFAM" id="SSF100950">
    <property type="entry name" value="NagB/RpiA/CoA transferase-like"/>
    <property type="match status" value="1"/>
</dbReference>
<dbReference type="Proteomes" id="UP000251995">
    <property type="component" value="Chromosome"/>
</dbReference>
<dbReference type="EMBL" id="CP025198">
    <property type="protein sequence ID" value="AXE37674.1"/>
    <property type="molecule type" value="Genomic_DNA"/>
</dbReference>
<dbReference type="GO" id="GO:0030246">
    <property type="term" value="F:carbohydrate binding"/>
    <property type="evidence" value="ECO:0007669"/>
    <property type="project" value="InterPro"/>
</dbReference>
<dbReference type="InterPro" id="IPR007324">
    <property type="entry name" value="Sugar-bd_dom_put"/>
</dbReference>
<dbReference type="InterPro" id="IPR051054">
    <property type="entry name" value="SorC_transcr_regulators"/>
</dbReference>
<dbReference type="RefSeq" id="WP_114043799.1">
    <property type="nucleotide sequence ID" value="NZ_CP025198.1"/>
</dbReference>
<keyword evidence="2" id="KW-0805">Transcription regulation</keyword>
<dbReference type="Pfam" id="PF04198">
    <property type="entry name" value="Sugar-bind"/>
    <property type="match status" value="1"/>
</dbReference>
<comment type="similarity">
    <text evidence="1">Belongs to the SorC transcriptional regulatory family.</text>
</comment>
<evidence type="ECO:0000259" key="5">
    <source>
        <dbReference type="Pfam" id="PF04198"/>
    </source>
</evidence>
<evidence type="ECO:0000313" key="6">
    <source>
        <dbReference type="EMBL" id="AXE37674.1"/>
    </source>
</evidence>
<dbReference type="Gene3D" id="1.10.10.10">
    <property type="entry name" value="Winged helix-like DNA-binding domain superfamily/Winged helix DNA-binding domain"/>
    <property type="match status" value="1"/>
</dbReference>
<organism evidence="6 7">
    <name type="scientific">Acidipropionibacterium virtanenii</name>
    <dbReference type="NCBI Taxonomy" id="2057246"/>
    <lineage>
        <taxon>Bacteria</taxon>
        <taxon>Bacillati</taxon>
        <taxon>Actinomycetota</taxon>
        <taxon>Actinomycetes</taxon>
        <taxon>Propionibacteriales</taxon>
        <taxon>Propionibacteriaceae</taxon>
        <taxon>Acidipropionibacterium</taxon>
    </lineage>
</organism>